<dbReference type="Proteomes" id="UP000054858">
    <property type="component" value="Unassembled WGS sequence"/>
</dbReference>
<dbReference type="RefSeq" id="WP_025384825.1">
    <property type="nucleotide sequence ID" value="NZ_LCUA01000018.1"/>
</dbReference>
<feature type="chain" id="PRO_5006916502" evidence="1">
    <location>
        <begin position="19"/>
        <end position="227"/>
    </location>
</feature>
<evidence type="ECO:0000256" key="1">
    <source>
        <dbReference type="SAM" id="SignalP"/>
    </source>
</evidence>
<dbReference type="InterPro" id="IPR028978">
    <property type="entry name" value="Chorismate_lyase_/UTRA_dom_sf"/>
</dbReference>
<evidence type="ECO:0000313" key="3">
    <source>
        <dbReference type="Proteomes" id="UP000054858"/>
    </source>
</evidence>
<organism evidence="2 3">
    <name type="scientific">Legionella oakridgensis</name>
    <dbReference type="NCBI Taxonomy" id="29423"/>
    <lineage>
        <taxon>Bacteria</taxon>
        <taxon>Pseudomonadati</taxon>
        <taxon>Pseudomonadota</taxon>
        <taxon>Gammaproteobacteria</taxon>
        <taxon>Legionellales</taxon>
        <taxon>Legionellaceae</taxon>
        <taxon>Legionella</taxon>
    </lineage>
</organism>
<name>A0A0W0XGP7_9GAMM</name>
<proteinExistence type="predicted"/>
<feature type="signal peptide" evidence="1">
    <location>
        <begin position="1"/>
        <end position="18"/>
    </location>
</feature>
<dbReference type="Gene3D" id="3.40.1410.10">
    <property type="entry name" value="Chorismate lyase-like"/>
    <property type="match status" value="1"/>
</dbReference>
<dbReference type="PATRIC" id="fig|29423.5.peg.319"/>
<protein>
    <submittedName>
        <fullName evidence="2">Uncharacterized protein</fullName>
    </submittedName>
</protein>
<dbReference type="AlphaFoldDB" id="A0A0W0XGP7"/>
<accession>A0A0W0XGP7</accession>
<dbReference type="EMBL" id="LNYP01000006">
    <property type="protein sequence ID" value="KTD43757.1"/>
    <property type="molecule type" value="Genomic_DNA"/>
</dbReference>
<evidence type="ECO:0000313" key="2">
    <source>
        <dbReference type="EMBL" id="KTD43757.1"/>
    </source>
</evidence>
<gene>
    <name evidence="2" type="ORF">Loak_0307</name>
</gene>
<reference evidence="2 3" key="1">
    <citation type="submission" date="2015-11" db="EMBL/GenBank/DDBJ databases">
        <title>Genomic analysis of 38 Legionella species identifies large and diverse effector repertoires.</title>
        <authorList>
            <person name="Burstein D."/>
            <person name="Amaro F."/>
            <person name="Zusman T."/>
            <person name="Lifshitz Z."/>
            <person name="Cohen O."/>
            <person name="Gilbert J.A."/>
            <person name="Pupko T."/>
            <person name="Shuman H.A."/>
            <person name="Segal G."/>
        </authorList>
    </citation>
    <scope>NUCLEOTIDE SEQUENCE [LARGE SCALE GENOMIC DNA]</scope>
    <source>
        <strain evidence="2 3">Oak Ridge-10</strain>
    </source>
</reference>
<comment type="caution">
    <text evidence="2">The sequence shown here is derived from an EMBL/GenBank/DDBJ whole genome shotgun (WGS) entry which is preliminary data.</text>
</comment>
<sequence length="227" mass="26229">MYFKRISVLLFGILSVLAQEILSAQANDESMLSSSFSPLQRLTRLHAVNISQEQLPKPYDFLLTQPLMTPGLEHYYQRTGKIKIIKVVRDRENNTYSRVITMVMDSDKQRNNATIAERRKEAMTVELALITINFNELSEKIIAAILTSNVPFGTLLLKNNIPVYDSDRQYFTIRCDEYLMKWLHCKLGSRLYGRTHLLRKKENDAWIASVMEILPCLQGSGWGKRCH</sequence>
<keyword evidence="1" id="KW-0732">Signal</keyword>